<dbReference type="EMBL" id="NOKQ01000187">
    <property type="protein sequence ID" value="OZS78714.1"/>
    <property type="molecule type" value="Genomic_DNA"/>
</dbReference>
<dbReference type="PANTHER" id="PTHR30383">
    <property type="entry name" value="THIOESTERASE 1/PROTEASE 1/LYSOPHOSPHOLIPASE L1"/>
    <property type="match status" value="1"/>
</dbReference>
<reference evidence="3 4" key="1">
    <citation type="submission" date="2017-07" db="EMBL/GenBank/DDBJ databases">
        <title>Tetzosporium hominis gen.nov. sp.nov.</title>
        <authorList>
            <person name="Tetz G."/>
            <person name="Tetz V."/>
        </authorList>
    </citation>
    <scope>NUCLEOTIDE SEQUENCE [LARGE SCALE GENOMIC DNA]</scope>
    <source>
        <strain evidence="3 4">VT-49</strain>
    </source>
</reference>
<gene>
    <name evidence="3" type="ORF">CF394_04020</name>
</gene>
<dbReference type="Gene3D" id="3.40.50.1110">
    <property type="entry name" value="SGNH hydrolase"/>
    <property type="match status" value="1"/>
</dbReference>
<evidence type="ECO:0000313" key="3">
    <source>
        <dbReference type="EMBL" id="OZS78714.1"/>
    </source>
</evidence>
<name>A0A264W566_9BACL</name>
<accession>A0A264W566</accession>
<keyword evidence="1" id="KW-1133">Transmembrane helix</keyword>
<dbReference type="Proteomes" id="UP000217065">
    <property type="component" value="Unassembled WGS sequence"/>
</dbReference>
<evidence type="ECO:0000256" key="1">
    <source>
        <dbReference type="SAM" id="Phobius"/>
    </source>
</evidence>
<sequence length="287" mass="32833">MGLCICWKDNLVKQFGLLLIGLVFLIAGCSSIVIKPVFQTKEREEPVDYQVPYAVFPDNLLFLGLGDSLTVGVGDELKQDGYLGRVKQELLQSDQIEQIDLINTAKRGRRSDQLMTLLSSGALDKEIQEASHIYLSIGGNDVMKIIKRDLFSLQLDAFEEERENYETRYFHILHYIRDLNPQAPIIALGLYNPFSLITVESEEVESIITDWNTTMERQLMEFEATCYVPVQDLFYTNTNLVYHTDFFHPNAKGYELIANRMIRTMESCGFVEETNGELYVKGASRNE</sequence>
<keyword evidence="4" id="KW-1185">Reference proteome</keyword>
<evidence type="ECO:0000313" key="4">
    <source>
        <dbReference type="Proteomes" id="UP000217065"/>
    </source>
</evidence>
<dbReference type="PANTHER" id="PTHR30383:SF27">
    <property type="entry name" value="SPORE GERMINATION LIPASE LIPC"/>
    <property type="match status" value="1"/>
</dbReference>
<feature type="transmembrane region" description="Helical" evidence="1">
    <location>
        <begin position="15"/>
        <end position="34"/>
    </location>
</feature>
<feature type="domain" description="SGNH hydrolase-type esterase" evidence="2">
    <location>
        <begin position="65"/>
        <end position="256"/>
    </location>
</feature>
<organism evidence="3 4">
    <name type="scientific">Tetzosporium hominis</name>
    <dbReference type="NCBI Taxonomy" id="2020506"/>
    <lineage>
        <taxon>Bacteria</taxon>
        <taxon>Bacillati</taxon>
        <taxon>Bacillota</taxon>
        <taxon>Bacilli</taxon>
        <taxon>Bacillales</taxon>
        <taxon>Caryophanaceae</taxon>
        <taxon>Tetzosporium</taxon>
    </lineage>
</organism>
<dbReference type="AlphaFoldDB" id="A0A264W566"/>
<dbReference type="InterPro" id="IPR036514">
    <property type="entry name" value="SGNH_hydro_sf"/>
</dbReference>
<protein>
    <recommendedName>
        <fullName evidence="2">SGNH hydrolase-type esterase domain-containing protein</fullName>
    </recommendedName>
</protein>
<keyword evidence="1" id="KW-0472">Membrane</keyword>
<comment type="caution">
    <text evidence="3">The sequence shown here is derived from an EMBL/GenBank/DDBJ whole genome shotgun (WGS) entry which is preliminary data.</text>
</comment>
<keyword evidence="1" id="KW-0812">Transmembrane</keyword>
<dbReference type="Pfam" id="PF13472">
    <property type="entry name" value="Lipase_GDSL_2"/>
    <property type="match status" value="1"/>
</dbReference>
<dbReference type="InterPro" id="IPR051532">
    <property type="entry name" value="Ester_Hydrolysis_Enzymes"/>
</dbReference>
<dbReference type="GO" id="GO:0004622">
    <property type="term" value="F:phosphatidylcholine lysophospholipase activity"/>
    <property type="evidence" value="ECO:0007669"/>
    <property type="project" value="TreeGrafter"/>
</dbReference>
<dbReference type="InterPro" id="IPR013830">
    <property type="entry name" value="SGNH_hydro"/>
</dbReference>
<proteinExistence type="predicted"/>
<dbReference type="OrthoDB" id="252349at2"/>
<evidence type="ECO:0000259" key="2">
    <source>
        <dbReference type="Pfam" id="PF13472"/>
    </source>
</evidence>
<dbReference type="SUPFAM" id="SSF52266">
    <property type="entry name" value="SGNH hydrolase"/>
    <property type="match status" value="1"/>
</dbReference>